<evidence type="ECO:0000256" key="1">
    <source>
        <dbReference type="ARBA" id="ARBA00005964"/>
    </source>
</evidence>
<proteinExistence type="inferred from homology"/>
<organism evidence="4 5">
    <name type="scientific">Mycena belliarum</name>
    <dbReference type="NCBI Taxonomy" id="1033014"/>
    <lineage>
        <taxon>Eukaryota</taxon>
        <taxon>Fungi</taxon>
        <taxon>Dikarya</taxon>
        <taxon>Basidiomycota</taxon>
        <taxon>Agaricomycotina</taxon>
        <taxon>Agaricomycetes</taxon>
        <taxon>Agaricomycetidae</taxon>
        <taxon>Agaricales</taxon>
        <taxon>Marasmiineae</taxon>
        <taxon>Mycenaceae</taxon>
        <taxon>Mycena</taxon>
    </lineage>
</organism>
<dbReference type="Proteomes" id="UP001222325">
    <property type="component" value="Unassembled WGS sequence"/>
</dbReference>
<dbReference type="GO" id="GO:0052689">
    <property type="term" value="F:carboxylic ester hydrolase activity"/>
    <property type="evidence" value="ECO:0007669"/>
    <property type="project" value="TreeGrafter"/>
</dbReference>
<evidence type="ECO:0000259" key="3">
    <source>
        <dbReference type="Pfam" id="PF00135"/>
    </source>
</evidence>
<dbReference type="PANTHER" id="PTHR43918">
    <property type="entry name" value="ACETYLCHOLINESTERASE"/>
    <property type="match status" value="1"/>
</dbReference>
<dbReference type="EMBL" id="JARJCN010000106">
    <property type="protein sequence ID" value="KAJ7074994.1"/>
    <property type="molecule type" value="Genomic_DNA"/>
</dbReference>
<dbReference type="Pfam" id="PF00135">
    <property type="entry name" value="COesterase"/>
    <property type="match status" value="1"/>
</dbReference>
<evidence type="ECO:0000313" key="5">
    <source>
        <dbReference type="Proteomes" id="UP001222325"/>
    </source>
</evidence>
<accession>A0AAD6TRY8</accession>
<name>A0AAD6TRY8_9AGAR</name>
<dbReference type="InterPro" id="IPR050654">
    <property type="entry name" value="AChE-related_enzymes"/>
</dbReference>
<comment type="similarity">
    <text evidence="1">Belongs to the type-B carboxylesterase/lipase family.</text>
</comment>
<dbReference type="InterPro" id="IPR002018">
    <property type="entry name" value="CarbesteraseB"/>
</dbReference>
<dbReference type="SUPFAM" id="SSF53474">
    <property type="entry name" value="alpha/beta-Hydrolases"/>
    <property type="match status" value="1"/>
</dbReference>
<evidence type="ECO:0000313" key="4">
    <source>
        <dbReference type="EMBL" id="KAJ7074994.1"/>
    </source>
</evidence>
<dbReference type="Gene3D" id="3.40.50.1820">
    <property type="entry name" value="alpha/beta hydrolase"/>
    <property type="match status" value="1"/>
</dbReference>
<reference evidence="4" key="1">
    <citation type="submission" date="2023-03" db="EMBL/GenBank/DDBJ databases">
        <title>Massive genome expansion in bonnet fungi (Mycena s.s.) driven by repeated elements and novel gene families across ecological guilds.</title>
        <authorList>
            <consortium name="Lawrence Berkeley National Laboratory"/>
            <person name="Harder C.B."/>
            <person name="Miyauchi S."/>
            <person name="Viragh M."/>
            <person name="Kuo A."/>
            <person name="Thoen E."/>
            <person name="Andreopoulos B."/>
            <person name="Lu D."/>
            <person name="Skrede I."/>
            <person name="Drula E."/>
            <person name="Henrissat B."/>
            <person name="Morin E."/>
            <person name="Kohler A."/>
            <person name="Barry K."/>
            <person name="LaButti K."/>
            <person name="Morin E."/>
            <person name="Salamov A."/>
            <person name="Lipzen A."/>
            <person name="Mereny Z."/>
            <person name="Hegedus B."/>
            <person name="Baldrian P."/>
            <person name="Stursova M."/>
            <person name="Weitz H."/>
            <person name="Taylor A."/>
            <person name="Grigoriev I.V."/>
            <person name="Nagy L.G."/>
            <person name="Martin F."/>
            <person name="Kauserud H."/>
        </authorList>
    </citation>
    <scope>NUCLEOTIDE SEQUENCE</scope>
    <source>
        <strain evidence="4">CBHHK173m</strain>
    </source>
</reference>
<comment type="caution">
    <text evidence="4">The sequence shown here is derived from an EMBL/GenBank/DDBJ whole genome shotgun (WGS) entry which is preliminary data.</text>
</comment>
<sequence length="338" mass="36448">MIANLMLNTEMVNFARAMIFQSGSPANDPAFPASHRQTDWDNFVRAVPGCADALANSASLDCLRTAEASALVDAIVISTEEATELFPWAPTLDGPGGVIPDLPSNLLKAGDFAQLPFIAGDVLDEGTVFTPSSTDSTETIRNALVANYSMSTEPTPALEGAIDRILELYPDIAALGSPYNTGNETFGLSSQFKRYAAAFGDLFFISHRRALSHTAIDLGIKSFGYIFTEPPPPSLGAPPFFGVFHAVDENYLFGRLAAENGSAAALHLAEVIIDYWLSFTTSLDPNDGLGAKRPHWPEYTSETQVLMQLNGENTSVISDNFRAEGISFINANPVLFRR</sequence>
<dbReference type="InterPro" id="IPR029058">
    <property type="entry name" value="AB_hydrolase_fold"/>
</dbReference>
<dbReference type="PANTHER" id="PTHR43918:SF4">
    <property type="entry name" value="CARBOXYLIC ESTER HYDROLASE"/>
    <property type="match status" value="1"/>
</dbReference>
<dbReference type="AlphaFoldDB" id="A0AAD6TRY8"/>
<evidence type="ECO:0000256" key="2">
    <source>
        <dbReference type="ARBA" id="ARBA00022801"/>
    </source>
</evidence>
<keyword evidence="5" id="KW-1185">Reference proteome</keyword>
<gene>
    <name evidence="4" type="ORF">B0H15DRAFT_868226</name>
</gene>
<keyword evidence="2 4" id="KW-0378">Hydrolase</keyword>
<feature type="domain" description="Carboxylesterase type B" evidence="3">
    <location>
        <begin position="5"/>
        <end position="321"/>
    </location>
</feature>
<protein>
    <submittedName>
        <fullName evidence="4">Alpha/Beta hydrolase protein</fullName>
    </submittedName>
</protein>